<dbReference type="PANTHER" id="PTHR43065">
    <property type="entry name" value="SENSOR HISTIDINE KINASE"/>
    <property type="match status" value="1"/>
</dbReference>
<dbReference type="PROSITE" id="PS50109">
    <property type="entry name" value="HIS_KIN"/>
    <property type="match status" value="1"/>
</dbReference>
<accession>A0A926EZA3</accession>
<evidence type="ECO:0000256" key="8">
    <source>
        <dbReference type="ARBA" id="ARBA00023012"/>
    </source>
</evidence>
<dbReference type="Gene3D" id="3.30.565.10">
    <property type="entry name" value="Histidine kinase-like ATPase, C-terminal domain"/>
    <property type="match status" value="1"/>
</dbReference>
<dbReference type="InterPro" id="IPR003594">
    <property type="entry name" value="HATPase_dom"/>
</dbReference>
<keyword evidence="6 10" id="KW-0418">Kinase</keyword>
<evidence type="ECO:0000259" key="9">
    <source>
        <dbReference type="PROSITE" id="PS50109"/>
    </source>
</evidence>
<keyword evidence="8" id="KW-0902">Two-component regulatory system</keyword>
<evidence type="ECO:0000256" key="4">
    <source>
        <dbReference type="ARBA" id="ARBA00022679"/>
    </source>
</evidence>
<evidence type="ECO:0000256" key="1">
    <source>
        <dbReference type="ARBA" id="ARBA00000085"/>
    </source>
</evidence>
<dbReference type="RefSeq" id="WP_262430606.1">
    <property type="nucleotide sequence ID" value="NZ_JACRTG010000030.1"/>
</dbReference>
<comment type="caution">
    <text evidence="10">The sequence shown here is derived from an EMBL/GenBank/DDBJ whole genome shotgun (WGS) entry which is preliminary data.</text>
</comment>
<evidence type="ECO:0000313" key="10">
    <source>
        <dbReference type="EMBL" id="MBC8589144.1"/>
    </source>
</evidence>
<keyword evidence="4" id="KW-0808">Transferase</keyword>
<keyword evidence="11" id="KW-1185">Reference proteome</keyword>
<feature type="domain" description="Histidine kinase" evidence="9">
    <location>
        <begin position="27"/>
        <end position="239"/>
    </location>
</feature>
<dbReference type="InterPro" id="IPR004358">
    <property type="entry name" value="Sig_transdc_His_kin-like_C"/>
</dbReference>
<dbReference type="PANTHER" id="PTHR43065:SF10">
    <property type="entry name" value="PEROXIDE STRESS-ACTIVATED HISTIDINE KINASE MAK3"/>
    <property type="match status" value="1"/>
</dbReference>
<proteinExistence type="predicted"/>
<sequence>MLKSTELEDKELFGMESFKIMVDLSEGVFHDLKNILATISGLAQLSLIKDVDDDVKTNLINIVKATLSFKDALDRYYNFTQGYNEEEKKPYDIQSIILKTVDMVRFKLDILNSLGNEIQLNFLLNSYSRILCNEYELRQSLLNIIMNAIESMEDKSGTLSLKLYDLGNKVYIEIKDTGVGISPENMERLFKVEFTTKAKGTGLGLKIAKRSIEKNGGDIEVCSKLGEGTRFLISFPIYHENLMD</sequence>
<dbReference type="EMBL" id="JACRTG010000030">
    <property type="protein sequence ID" value="MBC8589144.1"/>
    <property type="molecule type" value="Genomic_DNA"/>
</dbReference>
<protein>
    <recommendedName>
        <fullName evidence="2">histidine kinase</fullName>
        <ecNumber evidence="2">2.7.13.3</ecNumber>
    </recommendedName>
</protein>
<evidence type="ECO:0000313" key="11">
    <source>
        <dbReference type="Proteomes" id="UP000601171"/>
    </source>
</evidence>
<comment type="catalytic activity">
    <reaction evidence="1">
        <text>ATP + protein L-histidine = ADP + protein N-phospho-L-histidine.</text>
        <dbReference type="EC" id="2.7.13.3"/>
    </reaction>
</comment>
<keyword evidence="3" id="KW-0597">Phosphoprotein</keyword>
<dbReference type="PRINTS" id="PR00344">
    <property type="entry name" value="BCTRLSENSOR"/>
</dbReference>
<dbReference type="GO" id="GO:0000160">
    <property type="term" value="P:phosphorelay signal transduction system"/>
    <property type="evidence" value="ECO:0007669"/>
    <property type="project" value="UniProtKB-KW"/>
</dbReference>
<dbReference type="SMART" id="SM00387">
    <property type="entry name" value="HATPase_c"/>
    <property type="match status" value="1"/>
</dbReference>
<dbReference type="InterPro" id="IPR005467">
    <property type="entry name" value="His_kinase_dom"/>
</dbReference>
<keyword evidence="7" id="KW-0067">ATP-binding</keyword>
<name>A0A926EZA3_9FIRM</name>
<evidence type="ECO:0000256" key="6">
    <source>
        <dbReference type="ARBA" id="ARBA00022777"/>
    </source>
</evidence>
<evidence type="ECO:0000256" key="7">
    <source>
        <dbReference type="ARBA" id="ARBA00022840"/>
    </source>
</evidence>
<gene>
    <name evidence="10" type="ORF">H8707_13060</name>
</gene>
<evidence type="ECO:0000256" key="2">
    <source>
        <dbReference type="ARBA" id="ARBA00012438"/>
    </source>
</evidence>
<reference evidence="10" key="1">
    <citation type="submission" date="2020-08" db="EMBL/GenBank/DDBJ databases">
        <title>Genome public.</title>
        <authorList>
            <person name="Liu C."/>
            <person name="Sun Q."/>
        </authorList>
    </citation>
    <scope>NUCLEOTIDE SEQUENCE</scope>
    <source>
        <strain evidence="10">BX21</strain>
    </source>
</reference>
<keyword evidence="5" id="KW-0547">Nucleotide-binding</keyword>
<dbReference type="Pfam" id="PF02518">
    <property type="entry name" value="HATPase_c"/>
    <property type="match status" value="1"/>
</dbReference>
<dbReference type="GO" id="GO:0004673">
    <property type="term" value="F:protein histidine kinase activity"/>
    <property type="evidence" value="ECO:0007669"/>
    <property type="project" value="UniProtKB-EC"/>
</dbReference>
<dbReference type="GO" id="GO:0005524">
    <property type="term" value="F:ATP binding"/>
    <property type="evidence" value="ECO:0007669"/>
    <property type="project" value="UniProtKB-KW"/>
</dbReference>
<evidence type="ECO:0000256" key="5">
    <source>
        <dbReference type="ARBA" id="ARBA00022741"/>
    </source>
</evidence>
<dbReference type="EC" id="2.7.13.3" evidence="2"/>
<evidence type="ECO:0000256" key="3">
    <source>
        <dbReference type="ARBA" id="ARBA00022553"/>
    </source>
</evidence>
<organism evidence="10 11">
    <name type="scientific">Paratissierella segnis</name>
    <dbReference type="NCBI Taxonomy" id="2763679"/>
    <lineage>
        <taxon>Bacteria</taxon>
        <taxon>Bacillati</taxon>
        <taxon>Bacillota</taxon>
        <taxon>Tissierellia</taxon>
        <taxon>Tissierellales</taxon>
        <taxon>Tissierellaceae</taxon>
        <taxon>Paratissierella</taxon>
    </lineage>
</organism>
<dbReference type="InterPro" id="IPR036890">
    <property type="entry name" value="HATPase_C_sf"/>
</dbReference>
<dbReference type="AlphaFoldDB" id="A0A926EZA3"/>
<dbReference type="Proteomes" id="UP000601171">
    <property type="component" value="Unassembled WGS sequence"/>
</dbReference>
<dbReference type="SUPFAM" id="SSF55874">
    <property type="entry name" value="ATPase domain of HSP90 chaperone/DNA topoisomerase II/histidine kinase"/>
    <property type="match status" value="1"/>
</dbReference>